<organism evidence="3 4">
    <name type="scientific">Testicularia cyperi</name>
    <dbReference type="NCBI Taxonomy" id="1882483"/>
    <lineage>
        <taxon>Eukaryota</taxon>
        <taxon>Fungi</taxon>
        <taxon>Dikarya</taxon>
        <taxon>Basidiomycota</taxon>
        <taxon>Ustilaginomycotina</taxon>
        <taxon>Ustilaginomycetes</taxon>
        <taxon>Ustilaginales</taxon>
        <taxon>Anthracoideaceae</taxon>
        <taxon>Testicularia</taxon>
    </lineage>
</organism>
<feature type="compositionally biased region" description="Low complexity" evidence="1">
    <location>
        <begin position="297"/>
        <end position="306"/>
    </location>
</feature>
<sequence>MLSLVSTMFVISTWSSVAVLFTVMMLPALAAPAAPPYDTTRPVLYSLDQAAHNIEDIAERFSWLPAEREPIYSLGQRLRMDSEDGPGFQHANHDYGFYHSNHLPTGPIRQNPYSVISAGERRRAGITGSLRRIIPVRSRDRVPPSSDPAERRPIYGHGPVLTSVPRHQRADTRLDQAEASSDRFRALNILRVQHALREQLPRAGFERHAADLQYQEEIERLWVQRYSTEYEAEASPLLRAAEETQRASLERELSASPSVRRYDAPPSSPMPDLRNTWAPGSPPAISAMPRDTEGRASKYSSGSSQSDDGIEWQDKHMIYEPPSARFSRPAAPLPPPTLG</sequence>
<feature type="compositionally biased region" description="Low complexity" evidence="1">
    <location>
        <begin position="321"/>
        <end position="330"/>
    </location>
</feature>
<proteinExistence type="predicted"/>
<gene>
    <name evidence="3" type="ORF">BCV70DRAFT_201449</name>
</gene>
<evidence type="ECO:0000256" key="2">
    <source>
        <dbReference type="SAM" id="SignalP"/>
    </source>
</evidence>
<feature type="chain" id="PRO_5016336690" evidence="2">
    <location>
        <begin position="31"/>
        <end position="339"/>
    </location>
</feature>
<feature type="signal peptide" evidence="2">
    <location>
        <begin position="1"/>
        <end position="30"/>
    </location>
</feature>
<keyword evidence="2" id="KW-0732">Signal</keyword>
<feature type="compositionally biased region" description="Basic and acidic residues" evidence="1">
    <location>
        <begin position="242"/>
        <end position="253"/>
    </location>
</feature>
<reference evidence="3 4" key="1">
    <citation type="journal article" date="2018" name="Mol. Biol. Evol.">
        <title>Broad Genomic Sampling Reveals a Smut Pathogenic Ancestry of the Fungal Clade Ustilaginomycotina.</title>
        <authorList>
            <person name="Kijpornyongpan T."/>
            <person name="Mondo S.J."/>
            <person name="Barry K."/>
            <person name="Sandor L."/>
            <person name="Lee J."/>
            <person name="Lipzen A."/>
            <person name="Pangilinan J."/>
            <person name="LaButti K."/>
            <person name="Hainaut M."/>
            <person name="Henrissat B."/>
            <person name="Grigoriev I.V."/>
            <person name="Spatafora J.W."/>
            <person name="Aime M.C."/>
        </authorList>
    </citation>
    <scope>NUCLEOTIDE SEQUENCE [LARGE SCALE GENOMIC DNA]</scope>
    <source>
        <strain evidence="3 4">MCA 3645</strain>
    </source>
</reference>
<dbReference type="AlphaFoldDB" id="A0A317XMQ3"/>
<evidence type="ECO:0000313" key="3">
    <source>
        <dbReference type="EMBL" id="PWY98648.1"/>
    </source>
</evidence>
<keyword evidence="4" id="KW-1185">Reference proteome</keyword>
<name>A0A317XMQ3_9BASI</name>
<dbReference type="Proteomes" id="UP000246740">
    <property type="component" value="Unassembled WGS sequence"/>
</dbReference>
<protein>
    <submittedName>
        <fullName evidence="3">Uncharacterized protein</fullName>
    </submittedName>
</protein>
<evidence type="ECO:0000313" key="4">
    <source>
        <dbReference type="Proteomes" id="UP000246740"/>
    </source>
</evidence>
<feature type="region of interest" description="Disordered" evidence="1">
    <location>
        <begin position="242"/>
        <end position="339"/>
    </location>
</feature>
<accession>A0A317XMQ3</accession>
<feature type="region of interest" description="Disordered" evidence="1">
    <location>
        <begin position="139"/>
        <end position="162"/>
    </location>
</feature>
<dbReference type="InParanoid" id="A0A317XMQ3"/>
<evidence type="ECO:0000256" key="1">
    <source>
        <dbReference type="SAM" id="MobiDB-lite"/>
    </source>
</evidence>
<dbReference type="EMBL" id="KZ819197">
    <property type="protein sequence ID" value="PWY98648.1"/>
    <property type="molecule type" value="Genomic_DNA"/>
</dbReference>
<feature type="compositionally biased region" description="Basic and acidic residues" evidence="1">
    <location>
        <begin position="139"/>
        <end position="153"/>
    </location>
</feature>